<organism evidence="3 4">
    <name type="scientific">Chromobacterium vaccinii</name>
    <dbReference type="NCBI Taxonomy" id="1108595"/>
    <lineage>
        <taxon>Bacteria</taxon>
        <taxon>Pseudomonadati</taxon>
        <taxon>Pseudomonadota</taxon>
        <taxon>Betaproteobacteria</taxon>
        <taxon>Neisseriales</taxon>
        <taxon>Chromobacteriaceae</taxon>
        <taxon>Chromobacterium</taxon>
    </lineage>
</organism>
<dbReference type="PANTHER" id="PTHR21164:SF0">
    <property type="entry name" value="CHORISMATE MUTASE AROH"/>
    <property type="match status" value="1"/>
</dbReference>
<dbReference type="EMBL" id="JBDOJC010000001">
    <property type="protein sequence ID" value="MEO2215740.1"/>
    <property type="molecule type" value="Genomic_DNA"/>
</dbReference>
<name>A0ABV0F6N9_9NEIS</name>
<dbReference type="RefSeq" id="WP_347369475.1">
    <property type="nucleotide sequence ID" value="NZ_JBDOJC010000001.1"/>
</dbReference>
<dbReference type="EC" id="5.4.99.5" evidence="1 2"/>
<dbReference type="GO" id="GO:0004106">
    <property type="term" value="F:chorismate mutase activity"/>
    <property type="evidence" value="ECO:0007669"/>
    <property type="project" value="UniProtKB-EC"/>
</dbReference>
<dbReference type="InterPro" id="IPR035959">
    <property type="entry name" value="RutC-like_sf"/>
</dbReference>
<dbReference type="InterPro" id="IPR008243">
    <property type="entry name" value="Chorismate_mutase_AroH"/>
</dbReference>
<evidence type="ECO:0000313" key="3">
    <source>
        <dbReference type="EMBL" id="MEO2215740.1"/>
    </source>
</evidence>
<keyword evidence="4" id="KW-1185">Reference proteome</keyword>
<comment type="caution">
    <text evidence="3">The sequence shown here is derived from an EMBL/GenBank/DDBJ whole genome shotgun (WGS) entry which is preliminary data.</text>
</comment>
<evidence type="ECO:0000313" key="4">
    <source>
        <dbReference type="Proteomes" id="UP001455709"/>
    </source>
</evidence>
<keyword evidence="2" id="KW-0028">Amino-acid biosynthesis</keyword>
<evidence type="ECO:0000256" key="1">
    <source>
        <dbReference type="NCBIfam" id="TIGR01796"/>
    </source>
</evidence>
<dbReference type="Gene3D" id="3.30.1330.40">
    <property type="entry name" value="RutC-like"/>
    <property type="match status" value="1"/>
</dbReference>
<keyword evidence="2" id="KW-0057">Aromatic amino acid biosynthesis</keyword>
<keyword evidence="2 3" id="KW-0413">Isomerase</keyword>
<reference evidence="3 4" key="1">
    <citation type="submission" date="2024-05" db="EMBL/GenBank/DDBJ databases">
        <authorList>
            <person name="De Oliveira J.P."/>
            <person name="Noriler S.A."/>
            <person name="De Oliveira A.G."/>
            <person name="Sipoli D.S."/>
        </authorList>
    </citation>
    <scope>NUCLEOTIDE SEQUENCE [LARGE SCALE GENOMIC DNA]</scope>
    <source>
        <strain evidence="3 4">LABIM189</strain>
    </source>
</reference>
<accession>A0ABV0F6N9</accession>
<proteinExistence type="predicted"/>
<dbReference type="Proteomes" id="UP001455709">
    <property type="component" value="Unassembled WGS sequence"/>
</dbReference>
<dbReference type="PANTHER" id="PTHR21164">
    <property type="entry name" value="CHORISMATE MUTASE"/>
    <property type="match status" value="1"/>
</dbReference>
<comment type="catalytic activity">
    <reaction evidence="2">
        <text>chorismate = prephenate</text>
        <dbReference type="Rhea" id="RHEA:13897"/>
        <dbReference type="ChEBI" id="CHEBI:29748"/>
        <dbReference type="ChEBI" id="CHEBI:29934"/>
        <dbReference type="EC" id="5.4.99.5"/>
    </reaction>
</comment>
<dbReference type="NCBIfam" id="TIGR01796">
    <property type="entry name" value="CM_mono_aroH"/>
    <property type="match status" value="1"/>
</dbReference>
<dbReference type="SUPFAM" id="SSF55298">
    <property type="entry name" value="YjgF-like"/>
    <property type="match status" value="1"/>
</dbReference>
<gene>
    <name evidence="3" type="primary">aroH</name>
    <name evidence="3" type="ORF">ABGV49_01510</name>
</gene>
<evidence type="ECO:0000256" key="2">
    <source>
        <dbReference type="PROSITE-ProRule" id="PRU00514"/>
    </source>
</evidence>
<sequence>MRISAIRGAIQVESDGAEAIRLATVSLFERVLSDNKLCDEQIVSLFFTITPDLMRELPPLAIGEAGWGHIPMLCAAEAVSDFYIPRMIRLLAHVCRDDTGQPVQHVYLNNAIASRPAKQS</sequence>
<dbReference type="PROSITE" id="PS51167">
    <property type="entry name" value="CHORISMATE_MUT_1"/>
    <property type="match status" value="1"/>
</dbReference>
<protein>
    <recommendedName>
        <fullName evidence="1 2">chorismate mutase</fullName>
        <ecNumber evidence="1 2">5.4.99.5</ecNumber>
    </recommendedName>
</protein>
<dbReference type="Pfam" id="PF07736">
    <property type="entry name" value="CM_1"/>
    <property type="match status" value="1"/>
</dbReference>